<dbReference type="KEGG" id="lar:lam_497"/>
<dbReference type="RefSeq" id="WP_007557448.1">
    <property type="nucleotide sequence ID" value="NC_022793.1"/>
</dbReference>
<dbReference type="STRING" id="1261131.lam_497"/>
<dbReference type="HOGENOM" id="CLU_104191_0_0_5"/>
<accession>U6B7L5</accession>
<evidence type="ECO:0000313" key="2">
    <source>
        <dbReference type="Proteomes" id="UP000017862"/>
    </source>
</evidence>
<gene>
    <name evidence="1" type="ORF">lam_497</name>
</gene>
<evidence type="ECO:0000313" key="1">
    <source>
        <dbReference type="EMBL" id="AHA27856.1"/>
    </source>
</evidence>
<reference evidence="1 2" key="1">
    <citation type="journal article" date="2014" name="Mol. Plant Microbe Interact.">
        <title>The complete genome sequence of Candidatus Liberibacter americanus, associated with citrus Huanglongbing.</title>
        <authorList>
            <person name="Wulff N.A."/>
            <person name="Zhang S."/>
            <person name="Setubal J.C."/>
            <person name="Almeida N.F."/>
            <person name="Martins E.C."/>
            <person name="Harakava R."/>
            <person name="Kumar D."/>
            <person name="Rangel L.T."/>
            <person name="Foissac X."/>
            <person name="Bove J."/>
            <person name="Gabriel D.W."/>
        </authorList>
    </citation>
    <scope>NUCLEOTIDE SEQUENCE [LARGE SCALE GENOMIC DNA]</scope>
    <source>
        <strain evidence="1 2">Sao Paulo</strain>
    </source>
</reference>
<dbReference type="eggNOG" id="ENOG5032VSF">
    <property type="taxonomic scope" value="Bacteria"/>
</dbReference>
<dbReference type="PATRIC" id="fig|1261131.3.peg.476"/>
<organism evidence="1 2">
    <name type="scientific">Candidatus Liberibacter americanus str. Sao Paulo</name>
    <dbReference type="NCBI Taxonomy" id="1261131"/>
    <lineage>
        <taxon>Bacteria</taxon>
        <taxon>Pseudomonadati</taxon>
        <taxon>Pseudomonadota</taxon>
        <taxon>Alphaproteobacteria</taxon>
        <taxon>Hyphomicrobiales</taxon>
        <taxon>Rhizobiaceae</taxon>
        <taxon>Liberibacter</taxon>
    </lineage>
</organism>
<dbReference type="Proteomes" id="UP000017862">
    <property type="component" value="Chromosome"/>
</dbReference>
<proteinExistence type="predicted"/>
<sequence length="195" mass="22436">MKVIEILNTVCDLVGLSRFENIYGNHSDNSALMLSLLQQSGQEISCRVDWPQLLRTIKVESSPFNIPNDFHRPLFGGAVIIDNNRFARPVNTAFDWEIVKNISDYPWYWIDNKVLHISVSAMATLRYFSKNWLIDANNNPNITITSDDDITVLPSHLLIKDIIWRWRRAQGLNFIDQLREFDASIDSEMLLVLGG</sequence>
<name>U6B7L5_9HYPH</name>
<keyword evidence="2" id="KW-1185">Reference proteome</keyword>
<dbReference type="AlphaFoldDB" id="U6B7L5"/>
<protein>
    <submittedName>
        <fullName evidence="1">Uncharacterized protein</fullName>
    </submittedName>
</protein>
<dbReference type="EMBL" id="CP006604">
    <property type="protein sequence ID" value="AHA27856.1"/>
    <property type="molecule type" value="Genomic_DNA"/>
</dbReference>